<dbReference type="PANTHER" id="PTHR45996:SF2">
    <property type="entry name" value="CYCLIC AMP-RESPONSIVE ELEMENT-BINDING PROTEIN 3-LIKE PROTEIN 4"/>
    <property type="match status" value="1"/>
</dbReference>
<keyword evidence="9" id="KW-0804">Transcription</keyword>
<evidence type="ECO:0000256" key="4">
    <source>
        <dbReference type="ARBA" id="ARBA00022989"/>
    </source>
</evidence>
<evidence type="ECO:0000256" key="7">
    <source>
        <dbReference type="ARBA" id="ARBA00023136"/>
    </source>
</evidence>
<dbReference type="PANTHER" id="PTHR45996">
    <property type="entry name" value="AGAP001464-PB"/>
    <property type="match status" value="1"/>
</dbReference>
<name>A0A7M4E336_CROPO</name>
<keyword evidence="3" id="KW-0735">Signal-anchor</keyword>
<evidence type="ECO:0000256" key="8">
    <source>
        <dbReference type="ARBA" id="ARBA00023159"/>
    </source>
</evidence>
<dbReference type="GO" id="GO:0005634">
    <property type="term" value="C:nucleus"/>
    <property type="evidence" value="ECO:0007669"/>
    <property type="project" value="TreeGrafter"/>
</dbReference>
<evidence type="ECO:0000256" key="6">
    <source>
        <dbReference type="ARBA" id="ARBA00023125"/>
    </source>
</evidence>
<evidence type="ECO:0000256" key="10">
    <source>
        <dbReference type="ARBA" id="ARBA00023180"/>
    </source>
</evidence>
<feature type="compositionally biased region" description="Low complexity" evidence="12">
    <location>
        <begin position="81"/>
        <end position="94"/>
    </location>
</feature>
<sequence length="221" mass="23308">MEASSPALLDTLFEQGELHPGAMLPCPAPFPASDPGPRSSEKALEEWAAKGDQGLNKSEPEDVLGLLINPNAVYHAGGASGSPDSDSGISDEPPTGSPPRAMARQPQGPPPAIYQVVCDIGGLESEPLRTNVISIQLDDWSSPMLIPDTCVVEELPPIPRAGEGAPTPTAPACLQQLQLPDLLLTEEERRLLTQEGVSLPSGLPLTKVRRQGQSIAHICDH</sequence>
<keyword evidence="10" id="KW-0325">Glycoprotein</keyword>
<keyword evidence="5" id="KW-0805">Transcription regulation</keyword>
<dbReference type="GeneTree" id="ENSGT00940000160806"/>
<evidence type="ECO:0000313" key="14">
    <source>
        <dbReference type="Proteomes" id="UP000594220"/>
    </source>
</evidence>
<accession>A0A7M4E336</accession>
<dbReference type="Proteomes" id="UP000594220">
    <property type="component" value="Unplaced"/>
</dbReference>
<evidence type="ECO:0000256" key="12">
    <source>
        <dbReference type="SAM" id="MobiDB-lite"/>
    </source>
</evidence>
<dbReference type="OMA" id="MWIPEAC"/>
<evidence type="ECO:0000256" key="5">
    <source>
        <dbReference type="ARBA" id="ARBA00023015"/>
    </source>
</evidence>
<feature type="compositionally biased region" description="Basic and acidic residues" evidence="12">
    <location>
        <begin position="39"/>
        <end position="49"/>
    </location>
</feature>
<keyword evidence="1" id="KW-0812">Transmembrane</keyword>
<keyword evidence="4" id="KW-1133">Transmembrane helix</keyword>
<proteinExistence type="predicted"/>
<feature type="region of interest" description="Disordered" evidence="12">
    <location>
        <begin position="75"/>
        <end position="113"/>
    </location>
</feature>
<dbReference type="InterPro" id="IPR051381">
    <property type="entry name" value="CREB_ATF_subfamily"/>
</dbReference>
<protein>
    <submittedName>
        <fullName evidence="13">cAMP responsive element binding protein 3 like 4</fullName>
    </submittedName>
</protein>
<reference evidence="13" key="1">
    <citation type="submission" date="2025-08" db="UniProtKB">
        <authorList>
            <consortium name="Ensembl"/>
        </authorList>
    </citation>
    <scope>IDENTIFICATION</scope>
</reference>
<dbReference type="GO" id="GO:0000978">
    <property type="term" value="F:RNA polymerase II cis-regulatory region sequence-specific DNA binding"/>
    <property type="evidence" value="ECO:0007669"/>
    <property type="project" value="TreeGrafter"/>
</dbReference>
<evidence type="ECO:0000256" key="9">
    <source>
        <dbReference type="ARBA" id="ARBA00023163"/>
    </source>
</evidence>
<dbReference type="AlphaFoldDB" id="A0A7M4E336"/>
<keyword evidence="8" id="KW-0010">Activator</keyword>
<evidence type="ECO:0000313" key="13">
    <source>
        <dbReference type="Ensembl" id="ENSCPRP00005003451.1"/>
    </source>
</evidence>
<evidence type="ECO:0000256" key="1">
    <source>
        <dbReference type="ARBA" id="ARBA00022692"/>
    </source>
</evidence>
<keyword evidence="6" id="KW-0238">DNA-binding</keyword>
<keyword evidence="7" id="KW-0472">Membrane</keyword>
<keyword evidence="14" id="KW-1185">Reference proteome</keyword>
<evidence type="ECO:0000256" key="11">
    <source>
        <dbReference type="ARBA" id="ARBA00023242"/>
    </source>
</evidence>
<reference evidence="13" key="2">
    <citation type="submission" date="2025-09" db="UniProtKB">
        <authorList>
            <consortium name="Ensembl"/>
        </authorList>
    </citation>
    <scope>IDENTIFICATION</scope>
</reference>
<keyword evidence="11" id="KW-0539">Nucleus</keyword>
<evidence type="ECO:0000256" key="3">
    <source>
        <dbReference type="ARBA" id="ARBA00022968"/>
    </source>
</evidence>
<organism evidence="13 14">
    <name type="scientific">Crocodylus porosus</name>
    <name type="common">Saltwater crocodile</name>
    <name type="synonym">Estuarine crocodile</name>
    <dbReference type="NCBI Taxonomy" id="8502"/>
    <lineage>
        <taxon>Eukaryota</taxon>
        <taxon>Metazoa</taxon>
        <taxon>Chordata</taxon>
        <taxon>Craniata</taxon>
        <taxon>Vertebrata</taxon>
        <taxon>Euteleostomi</taxon>
        <taxon>Archelosauria</taxon>
        <taxon>Archosauria</taxon>
        <taxon>Crocodylia</taxon>
        <taxon>Longirostres</taxon>
        <taxon>Crocodylidae</taxon>
        <taxon>Crocodylus</taxon>
    </lineage>
</organism>
<evidence type="ECO:0000256" key="2">
    <source>
        <dbReference type="ARBA" id="ARBA00022824"/>
    </source>
</evidence>
<dbReference type="Ensembl" id="ENSCPRT00005004035.1">
    <property type="protein sequence ID" value="ENSCPRP00005003451.1"/>
    <property type="gene ID" value="ENSCPRG00005002531.1"/>
</dbReference>
<dbReference type="GO" id="GO:0000981">
    <property type="term" value="F:DNA-binding transcription factor activity, RNA polymerase II-specific"/>
    <property type="evidence" value="ECO:0007669"/>
    <property type="project" value="TreeGrafter"/>
</dbReference>
<keyword evidence="2" id="KW-0256">Endoplasmic reticulum</keyword>
<feature type="region of interest" description="Disordered" evidence="12">
    <location>
        <begin position="1"/>
        <end position="60"/>
    </location>
</feature>